<dbReference type="RefSeq" id="WP_378987637.1">
    <property type="nucleotide sequence ID" value="NZ_JBHSBW010000013.1"/>
</dbReference>
<keyword evidence="3 5" id="KW-1133">Transmembrane helix</keyword>
<feature type="transmembrane region" description="Helical" evidence="5">
    <location>
        <begin position="50"/>
        <end position="70"/>
    </location>
</feature>
<name>A0ABV8PFL1_9SPHI</name>
<dbReference type="EMBL" id="JBHSBW010000013">
    <property type="protein sequence ID" value="MFC4213011.1"/>
    <property type="molecule type" value="Genomic_DNA"/>
</dbReference>
<organism evidence="6 7">
    <name type="scientific">Pedobacter lithocola</name>
    <dbReference type="NCBI Taxonomy" id="1908239"/>
    <lineage>
        <taxon>Bacteria</taxon>
        <taxon>Pseudomonadati</taxon>
        <taxon>Bacteroidota</taxon>
        <taxon>Sphingobacteriia</taxon>
        <taxon>Sphingobacteriales</taxon>
        <taxon>Sphingobacteriaceae</taxon>
        <taxon>Pedobacter</taxon>
    </lineage>
</organism>
<evidence type="ECO:0000313" key="7">
    <source>
        <dbReference type="Proteomes" id="UP001595789"/>
    </source>
</evidence>
<evidence type="ECO:0000313" key="6">
    <source>
        <dbReference type="EMBL" id="MFC4213011.1"/>
    </source>
</evidence>
<keyword evidence="7" id="KW-1185">Reference proteome</keyword>
<reference evidence="7" key="1">
    <citation type="journal article" date="2019" name="Int. J. Syst. Evol. Microbiol.">
        <title>The Global Catalogue of Microorganisms (GCM) 10K type strain sequencing project: providing services to taxonomists for standard genome sequencing and annotation.</title>
        <authorList>
            <consortium name="The Broad Institute Genomics Platform"/>
            <consortium name="The Broad Institute Genome Sequencing Center for Infectious Disease"/>
            <person name="Wu L."/>
            <person name="Ma J."/>
        </authorList>
    </citation>
    <scope>NUCLEOTIDE SEQUENCE [LARGE SCALE GENOMIC DNA]</scope>
    <source>
        <strain evidence="7">CCM 8691</strain>
    </source>
</reference>
<accession>A0ABV8PFL1</accession>
<evidence type="ECO:0000256" key="4">
    <source>
        <dbReference type="ARBA" id="ARBA00023136"/>
    </source>
</evidence>
<dbReference type="Proteomes" id="UP001595789">
    <property type="component" value="Unassembled WGS sequence"/>
</dbReference>
<protein>
    <submittedName>
        <fullName evidence="6">DoxX family membrane protein</fullName>
    </submittedName>
</protein>
<evidence type="ECO:0000256" key="3">
    <source>
        <dbReference type="ARBA" id="ARBA00022989"/>
    </source>
</evidence>
<comment type="caution">
    <text evidence="6">The sequence shown here is derived from an EMBL/GenBank/DDBJ whole genome shotgun (WGS) entry which is preliminary data.</text>
</comment>
<dbReference type="Pfam" id="PF07681">
    <property type="entry name" value="DoxX"/>
    <property type="match status" value="1"/>
</dbReference>
<evidence type="ECO:0000256" key="1">
    <source>
        <dbReference type="ARBA" id="ARBA00004141"/>
    </source>
</evidence>
<feature type="transmembrane region" description="Helical" evidence="5">
    <location>
        <begin position="77"/>
        <end position="97"/>
    </location>
</feature>
<dbReference type="InterPro" id="IPR032808">
    <property type="entry name" value="DoxX"/>
</dbReference>
<evidence type="ECO:0000256" key="5">
    <source>
        <dbReference type="SAM" id="Phobius"/>
    </source>
</evidence>
<keyword evidence="4 5" id="KW-0472">Membrane</keyword>
<comment type="subcellular location">
    <subcellularLocation>
        <location evidence="1">Membrane</location>
        <topology evidence="1">Multi-pass membrane protein</topology>
    </subcellularLocation>
</comment>
<keyword evidence="2 5" id="KW-0812">Transmembrane</keyword>
<feature type="transmembrane region" description="Helical" evidence="5">
    <location>
        <begin position="7"/>
        <end position="30"/>
    </location>
</feature>
<sequence>MINQKDFIVILIRLFLGYLFFSAGLCKLTHGEFGQIMGPPLLEDALAKYGLGIFAWIVAISQVVCGTLLMSQGFSTLGAVMLLPIYISIVAVTISMNWTGTPYVNRFFTMLNIAILIYDWHKLKVLVSPDLLN</sequence>
<proteinExistence type="predicted"/>
<gene>
    <name evidence="6" type="ORF">ACFOWA_17580</name>
</gene>
<evidence type="ECO:0000256" key="2">
    <source>
        <dbReference type="ARBA" id="ARBA00022692"/>
    </source>
</evidence>